<dbReference type="GO" id="GO:0016491">
    <property type="term" value="F:oxidoreductase activity"/>
    <property type="evidence" value="ECO:0007669"/>
    <property type="project" value="UniProtKB-KW"/>
</dbReference>
<dbReference type="EMBL" id="MWWZ01000010">
    <property type="protein sequence ID" value="OZG65973.1"/>
    <property type="molecule type" value="Genomic_DNA"/>
</dbReference>
<dbReference type="Pfam" id="PF03807">
    <property type="entry name" value="F420_oxidored"/>
    <property type="match status" value="1"/>
</dbReference>
<keyword evidence="1" id="KW-0560">Oxidoreductase</keyword>
<gene>
    <name evidence="3" type="ORF">BEUL_1871</name>
</gene>
<feature type="domain" description="Pyrroline-5-carboxylate reductase catalytic N-terminal" evidence="2">
    <location>
        <begin position="4"/>
        <end position="90"/>
    </location>
</feature>
<dbReference type="InterPro" id="IPR028939">
    <property type="entry name" value="P5C_Rdtase_cat_N"/>
</dbReference>
<dbReference type="SUPFAM" id="SSF51735">
    <property type="entry name" value="NAD(P)-binding Rossmann-fold domains"/>
    <property type="match status" value="1"/>
</dbReference>
<proteinExistence type="predicted"/>
<evidence type="ECO:0000313" key="4">
    <source>
        <dbReference type="Proteomes" id="UP000216057"/>
    </source>
</evidence>
<dbReference type="Proteomes" id="UP000216057">
    <property type="component" value="Unassembled WGS sequence"/>
</dbReference>
<dbReference type="PANTHER" id="PTHR14239:SF10">
    <property type="entry name" value="REDUCTASE"/>
    <property type="match status" value="1"/>
</dbReference>
<dbReference type="AlphaFoldDB" id="A0A261G454"/>
<dbReference type="PANTHER" id="PTHR14239">
    <property type="entry name" value="DUDULIN-RELATED"/>
    <property type="match status" value="1"/>
</dbReference>
<evidence type="ECO:0000259" key="2">
    <source>
        <dbReference type="Pfam" id="PF03807"/>
    </source>
</evidence>
<dbReference type="InterPro" id="IPR036291">
    <property type="entry name" value="NAD(P)-bd_dom_sf"/>
</dbReference>
<comment type="caution">
    <text evidence="3">The sequence shown here is derived from an EMBL/GenBank/DDBJ whole genome shotgun (WGS) entry which is preliminary data.</text>
</comment>
<reference evidence="3 4" key="1">
    <citation type="journal article" date="2017" name="BMC Genomics">
        <title>Comparative genomic and phylogenomic analyses of the Bifidobacteriaceae family.</title>
        <authorList>
            <person name="Lugli G.A."/>
            <person name="Milani C."/>
            <person name="Turroni F."/>
            <person name="Duranti S."/>
            <person name="Mancabelli L."/>
            <person name="Mangifesta M."/>
            <person name="Ferrario C."/>
            <person name="Modesto M."/>
            <person name="Mattarelli P."/>
            <person name="Jiri K."/>
            <person name="van Sinderen D."/>
            <person name="Ventura M."/>
        </authorList>
    </citation>
    <scope>NUCLEOTIDE SEQUENCE [LARGE SCALE GENOMIC DNA]</scope>
    <source>
        <strain evidence="3 4">DSM 100216</strain>
    </source>
</reference>
<sequence length="207" mass="20811">MTNVTIIGAGNIGSAVAGIAAKAGAAVQIINRDLEKARAAAPDGATVAAYGEPITGDIVVLALPYPALADVAERYADQLDGKVVVDPSNPIDFSTFDSVVPAEYASGAAEFAAKVPGAQVVKAFNTDFAAVLASGQTDGAPTTVLVAGDHDAANQAVINLVNAAGLRGVNVLGGLKRAKELEAMGSLQIILAVTEATPWTGGFKIVK</sequence>
<evidence type="ECO:0000313" key="3">
    <source>
        <dbReference type="EMBL" id="OZG65973.1"/>
    </source>
</evidence>
<evidence type="ECO:0000256" key="1">
    <source>
        <dbReference type="ARBA" id="ARBA00023002"/>
    </source>
</evidence>
<dbReference type="InterPro" id="IPR051267">
    <property type="entry name" value="STEAP_metalloreductase"/>
</dbReference>
<accession>A0A261G454</accession>
<name>A0A261G454_9BIFI</name>
<protein>
    <submittedName>
        <fullName evidence="3">Diguanylate cyclase</fullName>
    </submittedName>
</protein>
<organism evidence="3 4">
    <name type="scientific">Bifidobacterium eulemuris</name>
    <dbReference type="NCBI Taxonomy" id="1765219"/>
    <lineage>
        <taxon>Bacteria</taxon>
        <taxon>Bacillati</taxon>
        <taxon>Actinomycetota</taxon>
        <taxon>Actinomycetes</taxon>
        <taxon>Bifidobacteriales</taxon>
        <taxon>Bifidobacteriaceae</taxon>
        <taxon>Bifidobacterium</taxon>
    </lineage>
</organism>
<dbReference type="Gene3D" id="3.40.50.720">
    <property type="entry name" value="NAD(P)-binding Rossmann-like Domain"/>
    <property type="match status" value="1"/>
</dbReference>